<evidence type="ECO:0000313" key="2">
    <source>
        <dbReference type="EMBL" id="RJL35739.1"/>
    </source>
</evidence>
<reference evidence="2 3" key="1">
    <citation type="submission" date="2018-09" db="EMBL/GenBank/DDBJ databases">
        <title>YIM 75507 draft genome.</title>
        <authorList>
            <person name="Tang S."/>
            <person name="Feng Y."/>
        </authorList>
    </citation>
    <scope>NUCLEOTIDE SEQUENCE [LARGE SCALE GENOMIC DNA]</scope>
    <source>
        <strain evidence="2 3">YIM 75507</strain>
    </source>
</reference>
<proteinExistence type="predicted"/>
<keyword evidence="3" id="KW-1185">Reference proteome</keyword>
<comment type="caution">
    <text evidence="2">The sequence shown here is derived from an EMBL/GenBank/DDBJ whole genome shotgun (WGS) entry which is preliminary data.</text>
</comment>
<name>A0A3A4BA09_9ACTN</name>
<dbReference type="AlphaFoldDB" id="A0A3A4BA09"/>
<dbReference type="Proteomes" id="UP000265768">
    <property type="component" value="Unassembled WGS sequence"/>
</dbReference>
<feature type="region of interest" description="Disordered" evidence="1">
    <location>
        <begin position="98"/>
        <end position="127"/>
    </location>
</feature>
<gene>
    <name evidence="2" type="ORF">D5H75_02855</name>
</gene>
<evidence type="ECO:0000313" key="3">
    <source>
        <dbReference type="Proteomes" id="UP000265768"/>
    </source>
</evidence>
<protein>
    <submittedName>
        <fullName evidence="2">Uncharacterized protein</fullName>
    </submittedName>
</protein>
<feature type="compositionally biased region" description="Polar residues" evidence="1">
    <location>
        <begin position="66"/>
        <end position="78"/>
    </location>
</feature>
<feature type="region of interest" description="Disordered" evidence="1">
    <location>
        <begin position="58"/>
        <end position="79"/>
    </location>
</feature>
<evidence type="ECO:0000256" key="1">
    <source>
        <dbReference type="SAM" id="MobiDB-lite"/>
    </source>
</evidence>
<sequence length="127" mass="13474">MPLFSLFRGRFAALHGVDPRRLLVVRTVDFTGGPAAFGAVVGSRASARSWCRGVSQPPTPYPVISSPGSGPTNPSATRSAWIRTPGLGRLRAYAEGRTRFGAGSGPRSWGSAEHSVRLSRPSWRGLG</sequence>
<organism evidence="2 3">
    <name type="scientific">Bailinhaonella thermotolerans</name>
    <dbReference type="NCBI Taxonomy" id="1070861"/>
    <lineage>
        <taxon>Bacteria</taxon>
        <taxon>Bacillati</taxon>
        <taxon>Actinomycetota</taxon>
        <taxon>Actinomycetes</taxon>
        <taxon>Streptosporangiales</taxon>
        <taxon>Streptosporangiaceae</taxon>
        <taxon>Bailinhaonella</taxon>
    </lineage>
</organism>
<accession>A0A3A4BA09</accession>
<dbReference type="EMBL" id="QZEY01000001">
    <property type="protein sequence ID" value="RJL35739.1"/>
    <property type="molecule type" value="Genomic_DNA"/>
</dbReference>